<name>X1SV07_9ZZZZ</name>
<feature type="non-terminal residue" evidence="1">
    <location>
        <position position="1"/>
    </location>
</feature>
<reference evidence="1" key="1">
    <citation type="journal article" date="2014" name="Front. Microbiol.">
        <title>High frequency of phylogenetically diverse reductive dehalogenase-homologous genes in deep subseafloor sedimentary metagenomes.</title>
        <authorList>
            <person name="Kawai M."/>
            <person name="Futagami T."/>
            <person name="Toyoda A."/>
            <person name="Takaki Y."/>
            <person name="Nishi S."/>
            <person name="Hori S."/>
            <person name="Arai W."/>
            <person name="Tsubouchi T."/>
            <person name="Morono Y."/>
            <person name="Uchiyama I."/>
            <person name="Ito T."/>
            <person name="Fujiyama A."/>
            <person name="Inagaki F."/>
            <person name="Takami H."/>
        </authorList>
    </citation>
    <scope>NUCLEOTIDE SEQUENCE</scope>
    <source>
        <strain evidence="1">Expedition CK06-06</strain>
    </source>
</reference>
<proteinExistence type="predicted"/>
<dbReference type="EMBL" id="BARW01010995">
    <property type="protein sequence ID" value="GAI82951.1"/>
    <property type="molecule type" value="Genomic_DNA"/>
</dbReference>
<feature type="non-terminal residue" evidence="1">
    <location>
        <position position="258"/>
    </location>
</feature>
<organism evidence="1">
    <name type="scientific">marine sediment metagenome</name>
    <dbReference type="NCBI Taxonomy" id="412755"/>
    <lineage>
        <taxon>unclassified sequences</taxon>
        <taxon>metagenomes</taxon>
        <taxon>ecological metagenomes</taxon>
    </lineage>
</organism>
<gene>
    <name evidence="1" type="ORF">S12H4_21391</name>
</gene>
<dbReference type="AlphaFoldDB" id="X1SV07"/>
<comment type="caution">
    <text evidence="1">The sequence shown here is derived from an EMBL/GenBank/DDBJ whole genome shotgun (WGS) entry which is preliminary data.</text>
</comment>
<accession>X1SV07</accession>
<sequence length="258" mass="30385">VDLHMHSSLLVKKIAEVLRRHNPDIILDICDFILGNDKYKKYFFRFDFLFSIVLTKEMIGRTLEKLKNLQYVDNSLFRALCLAKDKRGEEGNKIYEEGRKYLANIYKQSEEEMAKSAIAPSEGERIHKEFIFRLEPEKDNYSQDVFQYFAENYELLKDNLTKQNLSCIKKLTTDILKKVNPQEGEFKAVQWDAENKNIVRFQISSFLPLFEDCLKVADILKIAIDKDMRKNMINFIPFARYEGLDNILKIVTDIKNSE</sequence>
<evidence type="ECO:0000313" key="1">
    <source>
        <dbReference type="EMBL" id="GAI82951.1"/>
    </source>
</evidence>
<protein>
    <submittedName>
        <fullName evidence="1">Uncharacterized protein</fullName>
    </submittedName>
</protein>